<gene>
    <name evidence="1" type="ORF">NDU88_003949</name>
</gene>
<reference evidence="1" key="1">
    <citation type="journal article" date="2022" name="bioRxiv">
        <title>Sequencing and chromosome-scale assembly of the giantPleurodeles waltlgenome.</title>
        <authorList>
            <person name="Brown T."/>
            <person name="Elewa A."/>
            <person name="Iarovenko S."/>
            <person name="Subramanian E."/>
            <person name="Araus A.J."/>
            <person name="Petzold A."/>
            <person name="Susuki M."/>
            <person name="Suzuki K.-i.T."/>
            <person name="Hayashi T."/>
            <person name="Toyoda A."/>
            <person name="Oliveira C."/>
            <person name="Osipova E."/>
            <person name="Leigh N.D."/>
            <person name="Simon A."/>
            <person name="Yun M.H."/>
        </authorList>
    </citation>
    <scope>NUCLEOTIDE SEQUENCE</scope>
    <source>
        <strain evidence="1">20211129_DDA</strain>
        <tissue evidence="1">Liver</tissue>
    </source>
</reference>
<dbReference type="Proteomes" id="UP001066276">
    <property type="component" value="Chromosome 4_2"/>
</dbReference>
<keyword evidence="2" id="KW-1185">Reference proteome</keyword>
<accession>A0AAV7SHD0</accession>
<protein>
    <submittedName>
        <fullName evidence="1">Uncharacterized protein</fullName>
    </submittedName>
</protein>
<dbReference type="AlphaFoldDB" id="A0AAV7SHD0"/>
<dbReference type="EMBL" id="JANPWB010000008">
    <property type="protein sequence ID" value="KAJ1163491.1"/>
    <property type="molecule type" value="Genomic_DNA"/>
</dbReference>
<comment type="caution">
    <text evidence="1">The sequence shown here is derived from an EMBL/GenBank/DDBJ whole genome shotgun (WGS) entry which is preliminary data.</text>
</comment>
<evidence type="ECO:0000313" key="2">
    <source>
        <dbReference type="Proteomes" id="UP001066276"/>
    </source>
</evidence>
<organism evidence="1 2">
    <name type="scientific">Pleurodeles waltl</name>
    <name type="common">Iberian ribbed newt</name>
    <dbReference type="NCBI Taxonomy" id="8319"/>
    <lineage>
        <taxon>Eukaryota</taxon>
        <taxon>Metazoa</taxon>
        <taxon>Chordata</taxon>
        <taxon>Craniata</taxon>
        <taxon>Vertebrata</taxon>
        <taxon>Euteleostomi</taxon>
        <taxon>Amphibia</taxon>
        <taxon>Batrachia</taxon>
        <taxon>Caudata</taxon>
        <taxon>Salamandroidea</taxon>
        <taxon>Salamandridae</taxon>
        <taxon>Pleurodelinae</taxon>
        <taxon>Pleurodeles</taxon>
    </lineage>
</organism>
<evidence type="ECO:0000313" key="1">
    <source>
        <dbReference type="EMBL" id="KAJ1163491.1"/>
    </source>
</evidence>
<proteinExistence type="predicted"/>
<name>A0AAV7SHD0_PLEWA</name>
<sequence length="100" mass="10871">MLVPGSYLPFTPLLLYRSCVAVTQPVESASDKLAALHMNPLAFPSRINPKNPRLSLFQTAVNGYVLYVDSNGASDIAQPPRGLVQHLHLGSVLGYINTEH</sequence>